<gene>
    <name evidence="1" type="ORF">SAMN05444422_11577</name>
</gene>
<dbReference type="Proteomes" id="UP000199161">
    <property type="component" value="Unassembled WGS sequence"/>
</dbReference>
<dbReference type="EMBL" id="FOKW01000015">
    <property type="protein sequence ID" value="SFC70465.1"/>
    <property type="molecule type" value="Genomic_DNA"/>
</dbReference>
<sequence length="51" mass="5775">MSLLQLRLRREHLERWNRSTDRGEIGCDCGDADFEILGDVGGTVLEGAWVE</sequence>
<evidence type="ECO:0000313" key="1">
    <source>
        <dbReference type="EMBL" id="SFC70465.1"/>
    </source>
</evidence>
<organism evidence="1 2">
    <name type="scientific">Natronobacterium haloterrestre</name>
    <name type="common">Halobiforma haloterrestris</name>
    <dbReference type="NCBI Taxonomy" id="148448"/>
    <lineage>
        <taxon>Archaea</taxon>
        <taxon>Methanobacteriati</taxon>
        <taxon>Methanobacteriota</taxon>
        <taxon>Stenosarchaea group</taxon>
        <taxon>Halobacteria</taxon>
        <taxon>Halobacteriales</taxon>
        <taxon>Natrialbaceae</taxon>
        <taxon>Natronobacterium</taxon>
    </lineage>
</organism>
<keyword evidence="2" id="KW-1185">Reference proteome</keyword>
<proteinExistence type="predicted"/>
<protein>
    <submittedName>
        <fullName evidence="1">Uncharacterized protein</fullName>
    </submittedName>
</protein>
<dbReference type="AlphaFoldDB" id="A0A1I1LBX5"/>
<reference evidence="2" key="1">
    <citation type="submission" date="2016-10" db="EMBL/GenBank/DDBJ databases">
        <authorList>
            <person name="Varghese N."/>
            <person name="Submissions S."/>
        </authorList>
    </citation>
    <scope>NUCLEOTIDE SEQUENCE [LARGE SCALE GENOMIC DNA]</scope>
    <source>
        <strain evidence="2">DSM 13078</strain>
    </source>
</reference>
<accession>A0A1I1LBX5</accession>
<evidence type="ECO:0000313" key="2">
    <source>
        <dbReference type="Proteomes" id="UP000199161"/>
    </source>
</evidence>
<name>A0A1I1LBX5_NATHA</name>